<protein>
    <submittedName>
        <fullName evidence="2">Uncharacterized protein</fullName>
    </submittedName>
</protein>
<evidence type="ECO:0000313" key="3">
    <source>
        <dbReference type="Proteomes" id="UP000053558"/>
    </source>
</evidence>
<organism evidence="2 3">
    <name type="scientific">Coniophora puteana (strain RWD-64-598)</name>
    <name type="common">Brown rot fungus</name>
    <dbReference type="NCBI Taxonomy" id="741705"/>
    <lineage>
        <taxon>Eukaryota</taxon>
        <taxon>Fungi</taxon>
        <taxon>Dikarya</taxon>
        <taxon>Basidiomycota</taxon>
        <taxon>Agaricomycotina</taxon>
        <taxon>Agaricomycetes</taxon>
        <taxon>Agaricomycetidae</taxon>
        <taxon>Boletales</taxon>
        <taxon>Coniophorineae</taxon>
        <taxon>Coniophoraceae</taxon>
        <taxon>Coniophora</taxon>
    </lineage>
</organism>
<dbReference type="EMBL" id="JH711577">
    <property type="protein sequence ID" value="EIW81999.1"/>
    <property type="molecule type" value="Genomic_DNA"/>
</dbReference>
<feature type="region of interest" description="Disordered" evidence="1">
    <location>
        <begin position="25"/>
        <end position="73"/>
    </location>
</feature>
<evidence type="ECO:0000313" key="2">
    <source>
        <dbReference type="EMBL" id="EIW81999.1"/>
    </source>
</evidence>
<feature type="compositionally biased region" description="Pro residues" evidence="1">
    <location>
        <begin position="95"/>
        <end position="104"/>
    </location>
</feature>
<feature type="compositionally biased region" description="Basic and acidic residues" evidence="1">
    <location>
        <begin position="51"/>
        <end position="60"/>
    </location>
</feature>
<dbReference type="RefSeq" id="XP_007767830.1">
    <property type="nucleotide sequence ID" value="XM_007769640.1"/>
</dbReference>
<gene>
    <name evidence="2" type="ORF">CONPUDRAFT_152891</name>
</gene>
<sequence length="167" mass="18761">MGDGMPRLLTDDEFFALVQAHGLQVAADETAKEQQSEAQTAYDEAVAAWQEESRKRDQHNEQAGQGKKKSLKQKVPKVLPLIFVDDEPGDAPVARVPPKPPKQPLPGRKRKFWSPEYAEDPAEGTNIETHTDDEDANLSEPEKPDEKWDAFVQRCALRAKRIKCSNN</sequence>
<proteinExistence type="predicted"/>
<keyword evidence="3" id="KW-1185">Reference proteome</keyword>
<name>A0A5M3MS64_CONPW</name>
<dbReference type="GeneID" id="19203093"/>
<dbReference type="AlphaFoldDB" id="A0A5M3MS64"/>
<reference evidence="3" key="1">
    <citation type="journal article" date="2012" name="Science">
        <title>The Paleozoic origin of enzymatic lignin decomposition reconstructed from 31 fungal genomes.</title>
        <authorList>
            <person name="Floudas D."/>
            <person name="Binder M."/>
            <person name="Riley R."/>
            <person name="Barry K."/>
            <person name="Blanchette R.A."/>
            <person name="Henrissat B."/>
            <person name="Martinez A.T."/>
            <person name="Otillar R."/>
            <person name="Spatafora J.W."/>
            <person name="Yadav J.S."/>
            <person name="Aerts A."/>
            <person name="Benoit I."/>
            <person name="Boyd A."/>
            <person name="Carlson A."/>
            <person name="Copeland A."/>
            <person name="Coutinho P.M."/>
            <person name="de Vries R.P."/>
            <person name="Ferreira P."/>
            <person name="Findley K."/>
            <person name="Foster B."/>
            <person name="Gaskell J."/>
            <person name="Glotzer D."/>
            <person name="Gorecki P."/>
            <person name="Heitman J."/>
            <person name="Hesse C."/>
            <person name="Hori C."/>
            <person name="Igarashi K."/>
            <person name="Jurgens J.A."/>
            <person name="Kallen N."/>
            <person name="Kersten P."/>
            <person name="Kohler A."/>
            <person name="Kuees U."/>
            <person name="Kumar T.K.A."/>
            <person name="Kuo A."/>
            <person name="LaButti K."/>
            <person name="Larrondo L.F."/>
            <person name="Lindquist E."/>
            <person name="Ling A."/>
            <person name="Lombard V."/>
            <person name="Lucas S."/>
            <person name="Lundell T."/>
            <person name="Martin R."/>
            <person name="McLaughlin D.J."/>
            <person name="Morgenstern I."/>
            <person name="Morin E."/>
            <person name="Murat C."/>
            <person name="Nagy L.G."/>
            <person name="Nolan M."/>
            <person name="Ohm R.A."/>
            <person name="Patyshakuliyeva A."/>
            <person name="Rokas A."/>
            <person name="Ruiz-Duenas F.J."/>
            <person name="Sabat G."/>
            <person name="Salamov A."/>
            <person name="Samejima M."/>
            <person name="Schmutz J."/>
            <person name="Slot J.C."/>
            <person name="St John F."/>
            <person name="Stenlid J."/>
            <person name="Sun H."/>
            <person name="Sun S."/>
            <person name="Syed K."/>
            <person name="Tsang A."/>
            <person name="Wiebenga A."/>
            <person name="Young D."/>
            <person name="Pisabarro A."/>
            <person name="Eastwood D.C."/>
            <person name="Martin F."/>
            <person name="Cullen D."/>
            <person name="Grigoriev I.V."/>
            <person name="Hibbett D.S."/>
        </authorList>
    </citation>
    <scope>NUCLEOTIDE SEQUENCE [LARGE SCALE GENOMIC DNA]</scope>
    <source>
        <strain evidence="3">RWD-64-598 SS2</strain>
    </source>
</reference>
<dbReference type="KEGG" id="cput:CONPUDRAFT_152891"/>
<feature type="region of interest" description="Disordered" evidence="1">
    <location>
        <begin position="86"/>
        <end position="146"/>
    </location>
</feature>
<evidence type="ECO:0000256" key="1">
    <source>
        <dbReference type="SAM" id="MobiDB-lite"/>
    </source>
</evidence>
<dbReference type="Proteomes" id="UP000053558">
    <property type="component" value="Unassembled WGS sequence"/>
</dbReference>
<accession>A0A5M3MS64</accession>
<dbReference type="OrthoDB" id="3269232at2759"/>
<comment type="caution">
    <text evidence="2">The sequence shown here is derived from an EMBL/GenBank/DDBJ whole genome shotgun (WGS) entry which is preliminary data.</text>
</comment>